<dbReference type="Gene3D" id="3.30.420.40">
    <property type="match status" value="2"/>
</dbReference>
<dbReference type="PANTHER" id="PTHR43095:SF3">
    <property type="entry name" value="L-XYLULOSE_3-KETO-L-GULONATE KINASE"/>
    <property type="match status" value="1"/>
</dbReference>
<feature type="domain" description="Carbohydrate kinase FGGY N-terminal" evidence="4">
    <location>
        <begin position="4"/>
        <end position="237"/>
    </location>
</feature>
<dbReference type="KEGG" id="bfk:QN062_01235"/>
<evidence type="ECO:0000256" key="3">
    <source>
        <dbReference type="ARBA" id="ARBA00022777"/>
    </source>
</evidence>
<dbReference type="InterPro" id="IPR043129">
    <property type="entry name" value="ATPase_NBD"/>
</dbReference>
<dbReference type="InterPro" id="IPR018484">
    <property type="entry name" value="FGGY_N"/>
</dbReference>
<dbReference type="InterPro" id="IPR018485">
    <property type="entry name" value="FGGY_C"/>
</dbReference>
<dbReference type="InterPro" id="IPR050406">
    <property type="entry name" value="FGGY_Carb_Kinase"/>
</dbReference>
<keyword evidence="3 6" id="KW-0418">Kinase</keyword>
<accession>A0AB39UEW8</accession>
<dbReference type="Pfam" id="PF00370">
    <property type="entry name" value="FGGY_N"/>
    <property type="match status" value="1"/>
</dbReference>
<dbReference type="RefSeq" id="WP_369341821.1">
    <property type="nucleotide sequence ID" value="NZ_CP129675.1"/>
</dbReference>
<evidence type="ECO:0000313" key="6">
    <source>
        <dbReference type="EMBL" id="XDS47508.1"/>
    </source>
</evidence>
<dbReference type="PANTHER" id="PTHR43095">
    <property type="entry name" value="SUGAR KINASE"/>
    <property type="match status" value="1"/>
</dbReference>
<dbReference type="EMBL" id="CP129675">
    <property type="protein sequence ID" value="XDS47508.1"/>
    <property type="molecule type" value="Genomic_DNA"/>
</dbReference>
<dbReference type="EMBL" id="CP129682">
    <property type="protein sequence ID" value="XDS47781.1"/>
    <property type="molecule type" value="Genomic_DNA"/>
</dbReference>
<protein>
    <submittedName>
        <fullName evidence="6">FGGY family carbohydrate kinase</fullName>
    </submittedName>
</protein>
<dbReference type="AlphaFoldDB" id="A0AB39UEW8"/>
<dbReference type="InterPro" id="IPR000577">
    <property type="entry name" value="Carb_kinase_FGGY"/>
</dbReference>
<organism evidence="6">
    <name type="scientific">Bifidobacterium fermentum</name>
    <dbReference type="NCBI Taxonomy" id="3059035"/>
    <lineage>
        <taxon>Bacteria</taxon>
        <taxon>Bacillati</taxon>
        <taxon>Actinomycetota</taxon>
        <taxon>Actinomycetes</taxon>
        <taxon>Bifidobacteriales</taxon>
        <taxon>Bifidobacteriaceae</taxon>
        <taxon>Bifidobacterium</taxon>
    </lineage>
</organism>
<evidence type="ECO:0000313" key="8">
    <source>
        <dbReference type="EMBL" id="XDS50859.1"/>
    </source>
</evidence>
<dbReference type="EMBL" id="CP129683">
    <property type="protein sequence ID" value="XDS50859.1"/>
    <property type="molecule type" value="Genomic_DNA"/>
</dbReference>
<proteinExistence type="inferred from homology"/>
<reference evidence="6" key="1">
    <citation type="submission" date="2023-07" db="EMBL/GenBank/DDBJ databases">
        <title>Bifidobacterium aquikefiriaerophilum sp. nov. and Bifidobacterium eccum sp. nov., isolated from water kefir.</title>
        <authorList>
            <person name="Breselge S."/>
            <person name="Bellassi P."/>
            <person name="Barcenilla C."/>
            <person name="Alvarez-Ordonez A."/>
            <person name="Morelli L."/>
            <person name="Cotter P.D."/>
        </authorList>
    </citation>
    <scope>NUCLEOTIDE SEQUENCE</scope>
    <source>
        <strain evidence="8">WK012_4_13</strain>
        <strain evidence="7">WK013_4_14</strain>
        <strain evidence="6">WK048_4_13</strain>
    </source>
</reference>
<dbReference type="SUPFAM" id="SSF53067">
    <property type="entry name" value="Actin-like ATPase domain"/>
    <property type="match status" value="2"/>
</dbReference>
<name>A0AB39UEW8_9BIFI</name>
<evidence type="ECO:0000313" key="7">
    <source>
        <dbReference type="EMBL" id="XDS47781.1"/>
    </source>
</evidence>
<gene>
    <name evidence="8" type="ORF">QN062_01235</name>
    <name evidence="7" type="ORF">QN216_05240</name>
    <name evidence="6" type="ORF">QN217_05205</name>
</gene>
<dbReference type="GO" id="GO:0005975">
    <property type="term" value="P:carbohydrate metabolic process"/>
    <property type="evidence" value="ECO:0007669"/>
    <property type="project" value="InterPro"/>
</dbReference>
<dbReference type="PIRSF" id="PIRSF000538">
    <property type="entry name" value="GlpK"/>
    <property type="match status" value="1"/>
</dbReference>
<keyword evidence="2" id="KW-0808">Transferase</keyword>
<evidence type="ECO:0000256" key="1">
    <source>
        <dbReference type="ARBA" id="ARBA00009156"/>
    </source>
</evidence>
<sequence>MSVALALDIGTSTLKSSLIDDSGSIRALKTCPSPTISPGIVDPEQVWSHTARLIRDTLDSCDDVPDAIIASGQGDGCWELGNDGNGRNSLTWNSTHASGVIDEWERTGVVAQLYRQTGTVIWPGTSAPILRWLRESHGLRPEDLAAILTAKDWIDYRLTGVITTDITDASIPFVNPYTRKLDHDLLDLLECADFTDAIPEPRRPGSLIGRVDKRASALSGIVQGTPVYLGSLDCVASTRGAGAHAMHDTVASLGTTSAVFSLVHEPVPEGKPVGATIVWPEPGLFLRVLGSSSGAQVLEWFLREFGYHGPQRYLQFWQDVDEAKEHDELFLPFLFGERAPFLAPDATGTFMGISSRTTRPRLAAAVADGIAFSMRHCLESSGQISDIVLTGGGTSDPHFCQLIANTLSRPVLVDSNAQLGTIGVASFIPGFEALSHRSVERTTFTPQGDGEDAQRRFNRYLESISASLPLWKERK</sequence>
<evidence type="ECO:0000259" key="5">
    <source>
        <dbReference type="Pfam" id="PF02782"/>
    </source>
</evidence>
<evidence type="ECO:0000256" key="2">
    <source>
        <dbReference type="ARBA" id="ARBA00022679"/>
    </source>
</evidence>
<comment type="similarity">
    <text evidence="1">Belongs to the FGGY kinase family.</text>
</comment>
<dbReference type="Pfam" id="PF02782">
    <property type="entry name" value="FGGY_C"/>
    <property type="match status" value="1"/>
</dbReference>
<feature type="domain" description="Carbohydrate kinase FGGY C-terminal" evidence="5">
    <location>
        <begin position="250"/>
        <end position="425"/>
    </location>
</feature>
<dbReference type="GO" id="GO:0016301">
    <property type="term" value="F:kinase activity"/>
    <property type="evidence" value="ECO:0007669"/>
    <property type="project" value="UniProtKB-KW"/>
</dbReference>
<evidence type="ECO:0000259" key="4">
    <source>
        <dbReference type="Pfam" id="PF00370"/>
    </source>
</evidence>